<keyword evidence="2" id="KW-1185">Reference proteome</keyword>
<evidence type="ECO:0000313" key="1">
    <source>
        <dbReference type="EMBL" id="MCI42215.1"/>
    </source>
</evidence>
<sequence length="48" mass="5183">MARCAPMLMMVGNCSANCAPRRKRWHVAPASGKENIGASVICAPRRRG</sequence>
<reference evidence="1 2" key="1">
    <citation type="journal article" date="2018" name="Front. Plant Sci.">
        <title>Red Clover (Trifolium pratense) and Zigzag Clover (T. medium) - A Picture of Genomic Similarities and Differences.</title>
        <authorList>
            <person name="Dluhosova J."/>
            <person name="Istvanek J."/>
            <person name="Nedelnik J."/>
            <person name="Repkova J."/>
        </authorList>
    </citation>
    <scope>NUCLEOTIDE SEQUENCE [LARGE SCALE GENOMIC DNA]</scope>
    <source>
        <strain evidence="2">cv. 10/8</strain>
        <tissue evidence="1">Leaf</tissue>
    </source>
</reference>
<organism evidence="1 2">
    <name type="scientific">Trifolium medium</name>
    <dbReference type="NCBI Taxonomy" id="97028"/>
    <lineage>
        <taxon>Eukaryota</taxon>
        <taxon>Viridiplantae</taxon>
        <taxon>Streptophyta</taxon>
        <taxon>Embryophyta</taxon>
        <taxon>Tracheophyta</taxon>
        <taxon>Spermatophyta</taxon>
        <taxon>Magnoliopsida</taxon>
        <taxon>eudicotyledons</taxon>
        <taxon>Gunneridae</taxon>
        <taxon>Pentapetalae</taxon>
        <taxon>rosids</taxon>
        <taxon>fabids</taxon>
        <taxon>Fabales</taxon>
        <taxon>Fabaceae</taxon>
        <taxon>Papilionoideae</taxon>
        <taxon>50 kb inversion clade</taxon>
        <taxon>NPAAA clade</taxon>
        <taxon>Hologalegina</taxon>
        <taxon>IRL clade</taxon>
        <taxon>Trifolieae</taxon>
        <taxon>Trifolium</taxon>
    </lineage>
</organism>
<feature type="non-terminal residue" evidence="1">
    <location>
        <position position="48"/>
    </location>
</feature>
<name>A0A392S2V1_9FABA</name>
<dbReference type="Proteomes" id="UP000265520">
    <property type="component" value="Unassembled WGS sequence"/>
</dbReference>
<dbReference type="AlphaFoldDB" id="A0A392S2V1"/>
<proteinExistence type="predicted"/>
<accession>A0A392S2V1</accession>
<protein>
    <submittedName>
        <fullName evidence="1">Uncharacterized protein</fullName>
    </submittedName>
</protein>
<dbReference type="EMBL" id="LXQA010301823">
    <property type="protein sequence ID" value="MCI42215.1"/>
    <property type="molecule type" value="Genomic_DNA"/>
</dbReference>
<evidence type="ECO:0000313" key="2">
    <source>
        <dbReference type="Proteomes" id="UP000265520"/>
    </source>
</evidence>
<comment type="caution">
    <text evidence="1">The sequence shown here is derived from an EMBL/GenBank/DDBJ whole genome shotgun (WGS) entry which is preliminary data.</text>
</comment>